<sequence>MAESDARQWLRNNGYADVANAIDAIMNDWRERGKKTRRNWWDVLAGTETGHPRTIDGYTFPILEVARERKGWPPVEDMILHKGIESAPPIRELPRWRKGS</sequence>
<proteinExistence type="predicted"/>
<reference evidence="1" key="1">
    <citation type="submission" date="2019-02" db="EMBL/GenBank/DDBJ databases">
        <authorList>
            <person name="Gruber-Vodicka R. H."/>
            <person name="Seah K. B. B."/>
        </authorList>
    </citation>
    <scope>NUCLEOTIDE SEQUENCE</scope>
    <source>
        <strain evidence="1">BECK_BZ126</strain>
    </source>
</reference>
<dbReference type="EMBL" id="CAADFW010000003">
    <property type="protein sequence ID" value="VFK53690.1"/>
    <property type="molecule type" value="Genomic_DNA"/>
</dbReference>
<name>A0A450ZIU6_9GAMM</name>
<accession>A0A450ZIU6</accession>
<dbReference type="AlphaFoldDB" id="A0A450ZIU6"/>
<evidence type="ECO:0000313" key="1">
    <source>
        <dbReference type="EMBL" id="VFK53690.1"/>
    </source>
</evidence>
<protein>
    <submittedName>
        <fullName evidence="1">Uncharacterized protein</fullName>
    </submittedName>
</protein>
<gene>
    <name evidence="1" type="ORF">BECKTC1821F_GA0114240_100314</name>
</gene>
<organism evidence="1">
    <name type="scientific">Candidatus Kentrum sp. TC</name>
    <dbReference type="NCBI Taxonomy" id="2126339"/>
    <lineage>
        <taxon>Bacteria</taxon>
        <taxon>Pseudomonadati</taxon>
        <taxon>Pseudomonadota</taxon>
        <taxon>Gammaproteobacteria</taxon>
        <taxon>Candidatus Kentrum</taxon>
    </lineage>
</organism>